<feature type="binding site" evidence="4">
    <location>
        <position position="101"/>
    </location>
    <ligand>
        <name>NADP(+)</name>
        <dbReference type="ChEBI" id="CHEBI:58349"/>
    </ligand>
</feature>
<comment type="caution">
    <text evidence="7">The sequence shown here is derived from an EMBL/GenBank/DDBJ whole genome shotgun (WGS) entry which is preliminary data.</text>
</comment>
<dbReference type="Pfam" id="PF18317">
    <property type="entry name" value="SDH_C"/>
    <property type="match status" value="1"/>
</dbReference>
<feature type="binding site" evidence="4">
    <location>
        <begin position="149"/>
        <end position="153"/>
    </location>
    <ligand>
        <name>NADP(+)</name>
        <dbReference type="ChEBI" id="CHEBI:58349"/>
    </ligand>
</feature>
<evidence type="ECO:0000256" key="2">
    <source>
        <dbReference type="ARBA" id="ARBA00023002"/>
    </source>
</evidence>
<feature type="binding site" evidence="4">
    <location>
        <position position="257"/>
    </location>
    <ligand>
        <name>NADP(+)</name>
        <dbReference type="ChEBI" id="CHEBI:58349"/>
    </ligand>
</feature>
<comment type="function">
    <text evidence="4">Involved in the biosynthesis of the chorismate, which leads to the biosynthesis of aromatic amino acids. Catalyzes the reversible NADPH linked reduction of 3-dehydroshikimate (DHSA) to yield shikimate (SA).</text>
</comment>
<keyword evidence="2 4" id="KW-0560">Oxidoreductase</keyword>
<feature type="domain" description="Shikimate dehydrogenase substrate binding N-terminal" evidence="5">
    <location>
        <begin position="25"/>
        <end position="112"/>
    </location>
</feature>
<dbReference type="PANTHER" id="PTHR21089">
    <property type="entry name" value="SHIKIMATE DEHYDROGENASE"/>
    <property type="match status" value="1"/>
</dbReference>
<keyword evidence="4" id="KW-0521">NADP</keyword>
<dbReference type="NCBIfam" id="NF001319">
    <property type="entry name" value="PRK00258.3-3"/>
    <property type="match status" value="1"/>
</dbReference>
<dbReference type="InterPro" id="IPR013708">
    <property type="entry name" value="Shikimate_DH-bd_N"/>
</dbReference>
<dbReference type="HAMAP" id="MF_00222">
    <property type="entry name" value="Shikimate_DH_AroE"/>
    <property type="match status" value="1"/>
</dbReference>
<evidence type="ECO:0000256" key="1">
    <source>
        <dbReference type="ARBA" id="ARBA00004871"/>
    </source>
</evidence>
<evidence type="ECO:0000313" key="7">
    <source>
        <dbReference type="EMBL" id="GKY86515.1"/>
    </source>
</evidence>
<dbReference type="NCBIfam" id="NF009201">
    <property type="entry name" value="PRK12549.1"/>
    <property type="match status" value="1"/>
</dbReference>
<dbReference type="InterPro" id="IPR041121">
    <property type="entry name" value="SDH_C"/>
</dbReference>
<dbReference type="InterPro" id="IPR022893">
    <property type="entry name" value="Shikimate_DH_fam"/>
</dbReference>
<evidence type="ECO:0000256" key="4">
    <source>
        <dbReference type="HAMAP-Rule" id="MF_00222"/>
    </source>
</evidence>
<sequence>MAFSLASNSRVSAVPDSGAPMRVGLIGKGIQLSRTPSMHVAEGRAQGLALQYDLIDPDALPGPEPALAEMLDAAEAAGFAGVNVTFPYKRAVIDHLDVLSDAAQKVGAVNTVVFRDGGRSGHNTDFWGFAESVRQGLSGAPMETVLLLGAGGAGGAVAHALKSLNVARLMIFDTDRAAAETLAADVGAEAVSDLARAAARADGIVNATPMGMAKLPGTAIPVELIDPGHWVADIVYFPLETELLRAARAKGCRTLDGSGMAVFQAVRAFSLFTGLTPDANRMRATFEAFSAPETTKTQQGG</sequence>
<feature type="binding site" evidence="4">
    <location>
        <position position="236"/>
    </location>
    <ligand>
        <name>shikimate</name>
        <dbReference type="ChEBI" id="CHEBI:36208"/>
    </ligand>
</feature>
<feature type="binding site" evidence="4">
    <location>
        <position position="234"/>
    </location>
    <ligand>
        <name>NADP(+)</name>
        <dbReference type="ChEBI" id="CHEBI:58349"/>
    </ligand>
</feature>
<dbReference type="EMBL" id="BROH01000001">
    <property type="protein sequence ID" value="GKY86515.1"/>
    <property type="molecule type" value="Genomic_DNA"/>
</dbReference>
<feature type="active site" description="Proton acceptor" evidence="4">
    <location>
        <position position="89"/>
    </location>
</feature>
<dbReference type="Gene3D" id="3.40.50.10860">
    <property type="entry name" value="Leucine Dehydrogenase, chain A, domain 1"/>
    <property type="match status" value="1"/>
</dbReference>
<feature type="binding site" evidence="4">
    <location>
        <position position="125"/>
    </location>
    <ligand>
        <name>shikimate</name>
        <dbReference type="ChEBI" id="CHEBI:36208"/>
    </ligand>
</feature>
<comment type="catalytic activity">
    <reaction evidence="4">
        <text>shikimate + NADP(+) = 3-dehydroshikimate + NADPH + H(+)</text>
        <dbReference type="Rhea" id="RHEA:17737"/>
        <dbReference type="ChEBI" id="CHEBI:15378"/>
        <dbReference type="ChEBI" id="CHEBI:16630"/>
        <dbReference type="ChEBI" id="CHEBI:36208"/>
        <dbReference type="ChEBI" id="CHEBI:57783"/>
        <dbReference type="ChEBI" id="CHEBI:58349"/>
        <dbReference type="EC" id="1.1.1.25"/>
    </reaction>
</comment>
<dbReference type="EC" id="1.1.1.25" evidence="4"/>
<dbReference type="Gene3D" id="3.40.50.720">
    <property type="entry name" value="NAD(P)-binding Rossmann-like Domain"/>
    <property type="match status" value="1"/>
</dbReference>
<keyword evidence="4" id="KW-0028">Amino-acid biosynthesis</keyword>
<keyword evidence="3 4" id="KW-0057">Aromatic amino acid biosynthesis</keyword>
<evidence type="ECO:0000259" key="6">
    <source>
        <dbReference type="Pfam" id="PF18317"/>
    </source>
</evidence>
<comment type="subunit">
    <text evidence="4">Homodimer.</text>
</comment>
<dbReference type="SUPFAM" id="SSF53223">
    <property type="entry name" value="Aminoacid dehydrogenase-like, N-terminal domain"/>
    <property type="match status" value="1"/>
</dbReference>
<evidence type="ECO:0000256" key="3">
    <source>
        <dbReference type="ARBA" id="ARBA00023141"/>
    </source>
</evidence>
<reference evidence="7" key="1">
    <citation type="journal article" date="2023" name="Int. J. Syst. Evol. Microbiol.">
        <title>Sinisalibacter aestuarii sp. nov., isolated from estuarine sediment of the Arakawa River.</title>
        <authorList>
            <person name="Arafat S.T."/>
            <person name="Hirano S."/>
            <person name="Sato A."/>
            <person name="Takeuchi K."/>
            <person name="Yasuda T."/>
            <person name="Terahara T."/>
            <person name="Hamada M."/>
            <person name="Kobayashi T."/>
        </authorList>
    </citation>
    <scope>NUCLEOTIDE SEQUENCE</scope>
    <source>
        <strain evidence="7">B-399</strain>
    </source>
</reference>
<evidence type="ECO:0000313" key="8">
    <source>
        <dbReference type="Proteomes" id="UP001144205"/>
    </source>
</evidence>
<proteinExistence type="inferred from homology"/>
<dbReference type="CDD" id="cd01065">
    <property type="entry name" value="NAD_bind_Shikimate_DH"/>
    <property type="match status" value="1"/>
</dbReference>
<feature type="binding site" evidence="4">
    <location>
        <begin position="33"/>
        <end position="35"/>
    </location>
    <ligand>
        <name>shikimate</name>
        <dbReference type="ChEBI" id="CHEBI:36208"/>
    </ligand>
</feature>
<organism evidence="7 8">
    <name type="scientific">Sinisalibacter aestuarii</name>
    <dbReference type="NCBI Taxonomy" id="2949426"/>
    <lineage>
        <taxon>Bacteria</taxon>
        <taxon>Pseudomonadati</taxon>
        <taxon>Pseudomonadota</taxon>
        <taxon>Alphaproteobacteria</taxon>
        <taxon>Rhodobacterales</taxon>
        <taxon>Roseobacteraceae</taxon>
        <taxon>Sinisalibacter</taxon>
    </lineage>
</organism>
<accession>A0ABQ5LQ23</accession>
<feature type="binding site" evidence="4">
    <location>
        <position position="110"/>
    </location>
    <ligand>
        <name>shikimate</name>
        <dbReference type="ChEBI" id="CHEBI:36208"/>
    </ligand>
</feature>
<feature type="binding site" evidence="4">
    <location>
        <position position="85"/>
    </location>
    <ligand>
        <name>shikimate</name>
        <dbReference type="ChEBI" id="CHEBI:36208"/>
    </ligand>
</feature>
<dbReference type="PANTHER" id="PTHR21089:SF1">
    <property type="entry name" value="BIFUNCTIONAL 3-DEHYDROQUINATE DEHYDRATASE_SHIKIMATE DEHYDROGENASE, CHLOROPLASTIC"/>
    <property type="match status" value="1"/>
</dbReference>
<feature type="domain" description="SDH C-terminal" evidence="6">
    <location>
        <begin position="257"/>
        <end position="284"/>
    </location>
</feature>
<comment type="similarity">
    <text evidence="4">Belongs to the shikimate dehydrogenase family.</text>
</comment>
<evidence type="ECO:0000259" key="5">
    <source>
        <dbReference type="Pfam" id="PF08501"/>
    </source>
</evidence>
<name>A0ABQ5LQ23_9RHOB</name>
<dbReference type="SUPFAM" id="SSF51735">
    <property type="entry name" value="NAD(P)-binding Rossmann-fold domains"/>
    <property type="match status" value="1"/>
</dbReference>
<gene>
    <name evidence="7" type="primary">aroE_3</name>
    <name evidence="4" type="synonym">aroE</name>
    <name evidence="7" type="ORF">STA1M1_03840</name>
</gene>
<dbReference type="Pfam" id="PF08501">
    <property type="entry name" value="Shikimate_dh_N"/>
    <property type="match status" value="1"/>
</dbReference>
<dbReference type="InterPro" id="IPR036291">
    <property type="entry name" value="NAD(P)-bd_dom_sf"/>
</dbReference>
<feature type="binding site" evidence="4">
    <location>
        <position position="264"/>
    </location>
    <ligand>
        <name>shikimate</name>
        <dbReference type="ChEBI" id="CHEBI:36208"/>
    </ligand>
</feature>
<comment type="pathway">
    <text evidence="1 4">Metabolic intermediate biosynthesis; chorismate biosynthesis; chorismate from D-erythrose 4-phosphate and phosphoenolpyruvate: step 4/7.</text>
</comment>
<dbReference type="Proteomes" id="UP001144205">
    <property type="component" value="Unassembled WGS sequence"/>
</dbReference>
<dbReference type="InterPro" id="IPR046346">
    <property type="entry name" value="Aminoacid_DH-like_N_sf"/>
</dbReference>
<comment type="caution">
    <text evidence="4">Lacks conserved residue(s) required for the propagation of feature annotation.</text>
</comment>
<protein>
    <recommendedName>
        <fullName evidence="4">Shikimate dehydrogenase (NADP(+))</fullName>
        <shortName evidence="4">SDH</shortName>
        <ecNumber evidence="4">1.1.1.25</ecNumber>
    </recommendedName>
</protein>
<keyword evidence="8" id="KW-1185">Reference proteome</keyword>